<feature type="transmembrane region" description="Helical" evidence="2">
    <location>
        <begin position="31"/>
        <end position="49"/>
    </location>
</feature>
<dbReference type="InParanoid" id="A0A543AWT4"/>
<accession>A0A543AWT4</accession>
<dbReference type="Proteomes" id="UP000317043">
    <property type="component" value="Unassembled WGS sequence"/>
</dbReference>
<feature type="transmembrane region" description="Helical" evidence="2">
    <location>
        <begin position="390"/>
        <end position="414"/>
    </location>
</feature>
<keyword evidence="4" id="KW-1185">Reference proteome</keyword>
<evidence type="ECO:0000256" key="1">
    <source>
        <dbReference type="SAM" id="MobiDB-lite"/>
    </source>
</evidence>
<evidence type="ECO:0000313" key="4">
    <source>
        <dbReference type="Proteomes" id="UP000317043"/>
    </source>
</evidence>
<dbReference type="AlphaFoldDB" id="A0A543AWT4"/>
<feature type="compositionally biased region" description="Basic and acidic residues" evidence="1">
    <location>
        <begin position="1"/>
        <end position="17"/>
    </location>
</feature>
<gene>
    <name evidence="3" type="ORF">FB566_2581</name>
</gene>
<feature type="transmembrane region" description="Helical" evidence="2">
    <location>
        <begin position="200"/>
        <end position="217"/>
    </location>
</feature>
<organism evidence="3 4">
    <name type="scientific">Stackebrandtia endophytica</name>
    <dbReference type="NCBI Taxonomy" id="1496996"/>
    <lineage>
        <taxon>Bacteria</taxon>
        <taxon>Bacillati</taxon>
        <taxon>Actinomycetota</taxon>
        <taxon>Actinomycetes</taxon>
        <taxon>Glycomycetales</taxon>
        <taxon>Glycomycetaceae</taxon>
        <taxon>Stackebrandtia</taxon>
    </lineage>
</organism>
<feature type="transmembrane region" description="Helical" evidence="2">
    <location>
        <begin position="123"/>
        <end position="143"/>
    </location>
</feature>
<protein>
    <recommendedName>
        <fullName evidence="5">4-amino-4-deoxy-L-arabinose transferase-like glycosyltransferase</fullName>
    </recommendedName>
</protein>
<evidence type="ECO:0000313" key="3">
    <source>
        <dbReference type="EMBL" id="TQL77037.1"/>
    </source>
</evidence>
<feature type="transmembrane region" description="Helical" evidence="2">
    <location>
        <begin position="69"/>
        <end position="87"/>
    </location>
</feature>
<evidence type="ECO:0008006" key="5">
    <source>
        <dbReference type="Google" id="ProtNLM"/>
    </source>
</evidence>
<feature type="transmembrane region" description="Helical" evidence="2">
    <location>
        <begin position="99"/>
        <end position="117"/>
    </location>
</feature>
<keyword evidence="2" id="KW-1133">Transmembrane helix</keyword>
<comment type="caution">
    <text evidence="3">The sequence shown here is derived from an EMBL/GenBank/DDBJ whole genome shotgun (WGS) entry which is preliminary data.</text>
</comment>
<name>A0A543AWT4_9ACTN</name>
<feature type="transmembrane region" description="Helical" evidence="2">
    <location>
        <begin position="325"/>
        <end position="344"/>
    </location>
</feature>
<evidence type="ECO:0000256" key="2">
    <source>
        <dbReference type="SAM" id="Phobius"/>
    </source>
</evidence>
<dbReference type="OrthoDB" id="2369748at2"/>
<feature type="transmembrane region" description="Helical" evidence="2">
    <location>
        <begin position="150"/>
        <end position="170"/>
    </location>
</feature>
<feature type="transmembrane region" description="Helical" evidence="2">
    <location>
        <begin position="251"/>
        <end position="271"/>
    </location>
</feature>
<feature type="transmembrane region" description="Helical" evidence="2">
    <location>
        <begin position="176"/>
        <end position="195"/>
    </location>
</feature>
<reference evidence="3 4" key="1">
    <citation type="submission" date="2019-06" db="EMBL/GenBank/DDBJ databases">
        <title>Sequencing the genomes of 1000 actinobacteria strains.</title>
        <authorList>
            <person name="Klenk H.-P."/>
        </authorList>
    </citation>
    <scope>NUCLEOTIDE SEQUENCE [LARGE SCALE GENOMIC DNA]</scope>
    <source>
        <strain evidence="3 4">DSM 45928</strain>
    </source>
</reference>
<sequence length="600" mass="65302">MATELIERPATEPEAEPRPAPARRRLHGHRLILAAYLVTGFALMGGIWLDPAGRHHIDNPGDDQVLFEWMLSHTAHLLADGGGNPLFSALLNVPDGANLMANTSVIAFGVLLAPVTLTLGAPVSYALAMSLGLFGTAAAWYYLMYRHLKLARGAAAVGAALCAFGPSTIAHANGHLNFTALFLVPLIIIAILRLAEPGRAIRGGLVLGSLLIVQLFIGEEVVFLLALFMAVFVAIYAILEWQAVKPLIPRYLKGLVVAGLLAVAVMAYPLWFQFFGAQAYASIPWPASEFPADLASFTAFPTDSLAGRIQIPNLRLRHNVTEENTFFGLPLVVLTVVLAIWLYRRHRALRAVGFTAVFFALLSLGVELRINGNHTGIPGPYELFSALPLFGHTIPTRFALVLLPVVALIVAFGLDRVIKMDKPARPGWYLAFALALVPLIPLPPNTEAREPVPDYITDGGWREHVSEGGTLIPVPIPERVTYDGQRWQMAADFGFGVPLGAFIGPDEDGDGRWSGIPTPTAEIIMEIMDTGDVPRVTDTLREQAEVDFRYWRAEAVVLGPHEYRWALSAFLTMLLGPGQQVDDVVVWQINPDTGEVIAPR</sequence>
<feature type="transmembrane region" description="Helical" evidence="2">
    <location>
        <begin position="223"/>
        <end position="239"/>
    </location>
</feature>
<dbReference type="EMBL" id="VFOW01000001">
    <property type="protein sequence ID" value="TQL77037.1"/>
    <property type="molecule type" value="Genomic_DNA"/>
</dbReference>
<feature type="transmembrane region" description="Helical" evidence="2">
    <location>
        <begin position="351"/>
        <end position="370"/>
    </location>
</feature>
<keyword evidence="2" id="KW-0812">Transmembrane</keyword>
<dbReference type="RefSeq" id="WP_142039329.1">
    <property type="nucleotide sequence ID" value="NZ_JBHTGS010000001.1"/>
</dbReference>
<feature type="region of interest" description="Disordered" evidence="1">
    <location>
        <begin position="1"/>
        <end position="22"/>
    </location>
</feature>
<keyword evidence="2" id="KW-0472">Membrane</keyword>
<proteinExistence type="predicted"/>